<gene>
    <name evidence="4" type="ORF">MNBD_CHLOROFLEXI01-912</name>
</gene>
<evidence type="ECO:0000313" key="4">
    <source>
        <dbReference type="EMBL" id="VAW43626.1"/>
    </source>
</evidence>
<proteinExistence type="predicted"/>
<protein>
    <recommendedName>
        <fullName evidence="3">ABC transporter domain-containing protein</fullName>
    </recommendedName>
</protein>
<dbReference type="InterPro" id="IPR003439">
    <property type="entry name" value="ABC_transporter-like_ATP-bd"/>
</dbReference>
<dbReference type="Pfam" id="PF00005">
    <property type="entry name" value="ABC_tran"/>
    <property type="match status" value="1"/>
</dbReference>
<keyword evidence="1" id="KW-0547">Nucleotide-binding</keyword>
<evidence type="ECO:0000259" key="3">
    <source>
        <dbReference type="Pfam" id="PF00005"/>
    </source>
</evidence>
<dbReference type="PANTHER" id="PTHR43158:SF2">
    <property type="entry name" value="SKFA PEPTIDE EXPORT ATP-BINDING PROTEIN SKFE"/>
    <property type="match status" value="1"/>
</dbReference>
<dbReference type="SUPFAM" id="SSF52540">
    <property type="entry name" value="P-loop containing nucleoside triphosphate hydrolases"/>
    <property type="match status" value="1"/>
</dbReference>
<dbReference type="Gene3D" id="3.40.50.300">
    <property type="entry name" value="P-loop containing nucleotide triphosphate hydrolases"/>
    <property type="match status" value="1"/>
</dbReference>
<feature type="non-terminal residue" evidence="4">
    <location>
        <position position="140"/>
    </location>
</feature>
<dbReference type="AlphaFoldDB" id="A0A3B0WGL3"/>
<evidence type="ECO:0000256" key="2">
    <source>
        <dbReference type="ARBA" id="ARBA00022840"/>
    </source>
</evidence>
<reference evidence="4" key="1">
    <citation type="submission" date="2018-06" db="EMBL/GenBank/DDBJ databases">
        <authorList>
            <person name="Zhirakovskaya E."/>
        </authorList>
    </citation>
    <scope>NUCLEOTIDE SEQUENCE</scope>
</reference>
<dbReference type="EMBL" id="UOEU01001125">
    <property type="protein sequence ID" value="VAW43626.1"/>
    <property type="molecule type" value="Genomic_DNA"/>
</dbReference>
<dbReference type="GO" id="GO:0005524">
    <property type="term" value="F:ATP binding"/>
    <property type="evidence" value="ECO:0007669"/>
    <property type="project" value="UniProtKB-KW"/>
</dbReference>
<dbReference type="InterPro" id="IPR027417">
    <property type="entry name" value="P-loop_NTPase"/>
</dbReference>
<sequence>MSDYVIKTEGLTVYYGRQRGIENLDLTVEKGEVFGFLGPNGSGKTTTQRVLMDVIRPTQGKASIFGLDCQKDGVAIRKRIGYLPGELSLYPNMKGRQFLHMLASLQEHKVDRSYRQQLYERLNFDPSRKMKQYSRGNKQK</sequence>
<keyword evidence="2" id="KW-0067">ATP-binding</keyword>
<dbReference type="PANTHER" id="PTHR43158">
    <property type="entry name" value="SKFA PEPTIDE EXPORT ATP-BINDING PROTEIN SKFE"/>
    <property type="match status" value="1"/>
</dbReference>
<accession>A0A3B0WGL3</accession>
<dbReference type="GO" id="GO:0016887">
    <property type="term" value="F:ATP hydrolysis activity"/>
    <property type="evidence" value="ECO:0007669"/>
    <property type="project" value="InterPro"/>
</dbReference>
<organism evidence="4">
    <name type="scientific">hydrothermal vent metagenome</name>
    <dbReference type="NCBI Taxonomy" id="652676"/>
    <lineage>
        <taxon>unclassified sequences</taxon>
        <taxon>metagenomes</taxon>
        <taxon>ecological metagenomes</taxon>
    </lineage>
</organism>
<feature type="domain" description="ABC transporter" evidence="3">
    <location>
        <begin position="22"/>
        <end position="140"/>
    </location>
</feature>
<evidence type="ECO:0000256" key="1">
    <source>
        <dbReference type="ARBA" id="ARBA00022741"/>
    </source>
</evidence>
<name>A0A3B0WGL3_9ZZZZ</name>